<dbReference type="Proteomes" id="UP000186922">
    <property type="component" value="Unassembled WGS sequence"/>
</dbReference>
<dbReference type="EMBL" id="BDGG01000010">
    <property type="protein sequence ID" value="GAV04268.1"/>
    <property type="molecule type" value="Genomic_DNA"/>
</dbReference>
<name>A0A1D1VWW1_RAMVA</name>
<sequence>MSDIVVLLGKADEQLPILRRARFLNTYFAAPSLKDRDSSSVLLWLVLYASPSAWLFLIVRYLYHLPVQFDSYCRIFSSVKQFSKNCFDMQLCSPLQRVHLWPIEIFSNCSSPVLTFCCCFRCSLYLLPYNSMQKIPPLFPLFLSLSGPVSELFVLYSFLRLAMALFSSVILRDVCRLCFLTGC</sequence>
<accession>A0A1D1VWW1</accession>
<gene>
    <name evidence="2" type="primary">RvY_14575-1</name>
    <name evidence="2" type="synonym">RvY_14575.1</name>
    <name evidence="2" type="ORF">RvY_14575</name>
</gene>
<feature type="transmembrane region" description="Helical" evidence="1">
    <location>
        <begin position="41"/>
        <end position="63"/>
    </location>
</feature>
<keyword evidence="1" id="KW-1133">Transmembrane helix</keyword>
<evidence type="ECO:0000256" key="1">
    <source>
        <dbReference type="SAM" id="Phobius"/>
    </source>
</evidence>
<evidence type="ECO:0000313" key="3">
    <source>
        <dbReference type="Proteomes" id="UP000186922"/>
    </source>
</evidence>
<organism evidence="2 3">
    <name type="scientific">Ramazzottius varieornatus</name>
    <name type="common">Water bear</name>
    <name type="synonym">Tardigrade</name>
    <dbReference type="NCBI Taxonomy" id="947166"/>
    <lineage>
        <taxon>Eukaryota</taxon>
        <taxon>Metazoa</taxon>
        <taxon>Ecdysozoa</taxon>
        <taxon>Tardigrada</taxon>
        <taxon>Eutardigrada</taxon>
        <taxon>Parachela</taxon>
        <taxon>Hypsibioidea</taxon>
        <taxon>Ramazzottiidae</taxon>
        <taxon>Ramazzottius</taxon>
    </lineage>
</organism>
<keyword evidence="1" id="KW-0812">Transmembrane</keyword>
<reference evidence="2 3" key="1">
    <citation type="journal article" date="2016" name="Nat. Commun.">
        <title>Extremotolerant tardigrade genome and improved radiotolerance of human cultured cells by tardigrade-unique protein.</title>
        <authorList>
            <person name="Hashimoto T."/>
            <person name="Horikawa D.D."/>
            <person name="Saito Y."/>
            <person name="Kuwahara H."/>
            <person name="Kozuka-Hata H."/>
            <person name="Shin-I T."/>
            <person name="Minakuchi Y."/>
            <person name="Ohishi K."/>
            <person name="Motoyama A."/>
            <person name="Aizu T."/>
            <person name="Enomoto A."/>
            <person name="Kondo K."/>
            <person name="Tanaka S."/>
            <person name="Hara Y."/>
            <person name="Koshikawa S."/>
            <person name="Sagara H."/>
            <person name="Miura T."/>
            <person name="Yokobori S."/>
            <person name="Miyagawa K."/>
            <person name="Suzuki Y."/>
            <person name="Kubo T."/>
            <person name="Oyama M."/>
            <person name="Kohara Y."/>
            <person name="Fujiyama A."/>
            <person name="Arakawa K."/>
            <person name="Katayama T."/>
            <person name="Toyoda A."/>
            <person name="Kunieda T."/>
        </authorList>
    </citation>
    <scope>NUCLEOTIDE SEQUENCE [LARGE SCALE GENOMIC DNA]</scope>
    <source>
        <strain evidence="2 3">YOKOZUNA-1</strain>
    </source>
</reference>
<proteinExistence type="predicted"/>
<evidence type="ECO:0000313" key="2">
    <source>
        <dbReference type="EMBL" id="GAV04268.1"/>
    </source>
</evidence>
<keyword evidence="1" id="KW-0472">Membrane</keyword>
<protein>
    <submittedName>
        <fullName evidence="2">Uncharacterized protein</fullName>
    </submittedName>
</protein>
<comment type="caution">
    <text evidence="2">The sequence shown here is derived from an EMBL/GenBank/DDBJ whole genome shotgun (WGS) entry which is preliminary data.</text>
</comment>
<dbReference type="AlphaFoldDB" id="A0A1D1VWW1"/>
<keyword evidence="3" id="KW-1185">Reference proteome</keyword>